<feature type="binding site" evidence="1">
    <location>
        <position position="137"/>
    </location>
    <ligand>
        <name>Zn(2+)</name>
        <dbReference type="ChEBI" id="CHEBI:29105"/>
        <note>catalytic</note>
    </ligand>
</feature>
<dbReference type="PANTHER" id="PTHR10127">
    <property type="entry name" value="DISCOIDIN, CUB, EGF, LAMININ , AND ZINC METALLOPROTEASE DOMAIN CONTAINING"/>
    <property type="match status" value="1"/>
</dbReference>
<dbReference type="RefSeq" id="XP_019548966.3">
    <property type="nucleotide sequence ID" value="XM_019693421.3"/>
</dbReference>
<feature type="binding site" evidence="1">
    <location>
        <position position="147"/>
    </location>
    <ligand>
        <name>Zn(2+)</name>
        <dbReference type="ChEBI" id="CHEBI:29105"/>
        <note>catalytic</note>
    </ligand>
</feature>
<dbReference type="PRINTS" id="PR00480">
    <property type="entry name" value="ASTACIN"/>
</dbReference>
<evidence type="ECO:0000313" key="5">
    <source>
        <dbReference type="Proteomes" id="UP000069940"/>
    </source>
</evidence>
<dbReference type="EnsemblMetazoa" id="AALFPA23_023288.R34635">
    <property type="protein sequence ID" value="AALFPA23_023288.P34635"/>
    <property type="gene ID" value="AALFPA23_023288"/>
</dbReference>
<reference evidence="5" key="1">
    <citation type="journal article" date="2015" name="Proc. Natl. Acad. Sci. U.S.A.">
        <title>Genome sequence of the Asian Tiger mosquito, Aedes albopictus, reveals insights into its biology, genetics, and evolution.</title>
        <authorList>
            <person name="Chen X.G."/>
            <person name="Jiang X."/>
            <person name="Gu J."/>
            <person name="Xu M."/>
            <person name="Wu Y."/>
            <person name="Deng Y."/>
            <person name="Zhang C."/>
            <person name="Bonizzoni M."/>
            <person name="Dermauw W."/>
            <person name="Vontas J."/>
            <person name="Armbruster P."/>
            <person name="Huang X."/>
            <person name="Yang Y."/>
            <person name="Zhang H."/>
            <person name="He W."/>
            <person name="Peng H."/>
            <person name="Liu Y."/>
            <person name="Wu K."/>
            <person name="Chen J."/>
            <person name="Lirakis M."/>
            <person name="Topalis P."/>
            <person name="Van Leeuwen T."/>
            <person name="Hall A.B."/>
            <person name="Jiang X."/>
            <person name="Thorpe C."/>
            <person name="Mueller R.L."/>
            <person name="Sun C."/>
            <person name="Waterhouse R.M."/>
            <person name="Yan G."/>
            <person name="Tu Z.J."/>
            <person name="Fang X."/>
            <person name="James A.A."/>
        </authorList>
    </citation>
    <scope>NUCLEOTIDE SEQUENCE [LARGE SCALE GENOMIC DNA]</scope>
    <source>
        <strain evidence="5">Foshan</strain>
    </source>
</reference>
<feature type="disulfide bond" evidence="1">
    <location>
        <begin position="106"/>
        <end position="128"/>
    </location>
</feature>
<keyword evidence="2" id="KW-0732">Signal</keyword>
<keyword evidence="1 2" id="KW-0479">Metal-binding</keyword>
<evidence type="ECO:0000259" key="3">
    <source>
        <dbReference type="PROSITE" id="PS51864"/>
    </source>
</evidence>
<feature type="active site" evidence="1">
    <location>
        <position position="138"/>
    </location>
</feature>
<dbReference type="SMART" id="SM00235">
    <property type="entry name" value="ZnMc"/>
    <property type="match status" value="1"/>
</dbReference>
<dbReference type="PROSITE" id="PS51864">
    <property type="entry name" value="ASTACIN"/>
    <property type="match status" value="1"/>
</dbReference>
<comment type="cofactor">
    <cofactor evidence="1 2">
        <name>Zn(2+)</name>
        <dbReference type="ChEBI" id="CHEBI:29105"/>
    </cofactor>
    <text evidence="1 2">Binds 1 zinc ion per subunit.</text>
</comment>
<dbReference type="GeneID" id="109419214"/>
<protein>
    <recommendedName>
        <fullName evidence="2">Metalloendopeptidase</fullName>
        <ecNumber evidence="2">3.4.24.-</ecNumber>
    </recommendedName>
</protein>
<keyword evidence="1" id="KW-1015">Disulfide bond</keyword>
<feature type="signal peptide" evidence="2">
    <location>
        <begin position="1"/>
        <end position="23"/>
    </location>
</feature>
<comment type="caution">
    <text evidence="1">Lacks conserved residue(s) required for the propagation of feature annotation.</text>
</comment>
<dbReference type="SUPFAM" id="SSF55486">
    <property type="entry name" value="Metalloproteases ('zincins'), catalytic domain"/>
    <property type="match status" value="1"/>
</dbReference>
<reference evidence="4" key="2">
    <citation type="submission" date="2025-05" db="UniProtKB">
        <authorList>
            <consortium name="EnsemblMetazoa"/>
        </authorList>
    </citation>
    <scope>IDENTIFICATION</scope>
    <source>
        <strain evidence="4">Foshan</strain>
    </source>
</reference>
<evidence type="ECO:0000256" key="2">
    <source>
        <dbReference type="RuleBase" id="RU361183"/>
    </source>
</evidence>
<keyword evidence="1 2" id="KW-0482">Metalloprotease</keyword>
<dbReference type="Gene3D" id="3.40.390.10">
    <property type="entry name" value="Collagenase (Catalytic Domain)"/>
    <property type="match status" value="1"/>
</dbReference>
<dbReference type="InterPro" id="IPR001506">
    <property type="entry name" value="Peptidase_M12A"/>
</dbReference>
<evidence type="ECO:0000313" key="4">
    <source>
        <dbReference type="EnsemblMetazoa" id="AALFPA23_023288.P34635"/>
    </source>
</evidence>
<feature type="chain" id="PRO_5044951638" description="Metalloendopeptidase" evidence="2">
    <location>
        <begin position="24"/>
        <end position="247"/>
    </location>
</feature>
<keyword evidence="1 2" id="KW-0378">Hydrolase</keyword>
<accession>A0ABM2A0E6</accession>
<dbReference type="InterPro" id="IPR024079">
    <property type="entry name" value="MetalloPept_cat_dom_sf"/>
</dbReference>
<name>A0ABM2A0E6_AEDAL</name>
<keyword evidence="1 2" id="KW-0645">Protease</keyword>
<dbReference type="PANTHER" id="PTHR10127:SF886">
    <property type="entry name" value="ASTACIN-LIKE METALLOENDOPEPTIDASE"/>
    <property type="match status" value="1"/>
</dbReference>
<dbReference type="EC" id="3.4.24.-" evidence="2"/>
<proteinExistence type="predicted"/>
<keyword evidence="5" id="KW-1185">Reference proteome</keyword>
<dbReference type="CDD" id="cd04280">
    <property type="entry name" value="ZnMc_astacin_like"/>
    <property type="match status" value="1"/>
</dbReference>
<keyword evidence="1 2" id="KW-0862">Zinc</keyword>
<evidence type="ECO:0000256" key="1">
    <source>
        <dbReference type="PROSITE-ProRule" id="PRU01211"/>
    </source>
</evidence>
<feature type="binding site" evidence="1">
    <location>
        <position position="141"/>
    </location>
    <ligand>
        <name>Zn(2+)</name>
        <dbReference type="ChEBI" id="CHEBI:29105"/>
        <note>catalytic</note>
    </ligand>
</feature>
<organism evidence="4 5">
    <name type="scientific">Aedes albopictus</name>
    <name type="common">Asian tiger mosquito</name>
    <name type="synonym">Stegomyia albopicta</name>
    <dbReference type="NCBI Taxonomy" id="7160"/>
    <lineage>
        <taxon>Eukaryota</taxon>
        <taxon>Metazoa</taxon>
        <taxon>Ecdysozoa</taxon>
        <taxon>Arthropoda</taxon>
        <taxon>Hexapoda</taxon>
        <taxon>Insecta</taxon>
        <taxon>Pterygota</taxon>
        <taxon>Neoptera</taxon>
        <taxon>Endopterygota</taxon>
        <taxon>Diptera</taxon>
        <taxon>Nematocera</taxon>
        <taxon>Culicoidea</taxon>
        <taxon>Culicidae</taxon>
        <taxon>Culicinae</taxon>
        <taxon>Aedini</taxon>
        <taxon>Aedes</taxon>
        <taxon>Stegomyia</taxon>
    </lineage>
</organism>
<dbReference type="Proteomes" id="UP000069940">
    <property type="component" value="Unassembled WGS sequence"/>
</dbReference>
<feature type="domain" description="Peptidase M12A" evidence="3">
    <location>
        <begin position="41"/>
        <end position="241"/>
    </location>
</feature>
<dbReference type="InterPro" id="IPR006026">
    <property type="entry name" value="Peptidase_Metallo"/>
</dbReference>
<dbReference type="InterPro" id="IPR034035">
    <property type="entry name" value="Astacin-like_dom"/>
</dbReference>
<sequence length="247" mass="28155">MILTASNLISVASIWLLVAVVGASYYETNVNAPTLDPHNRNALRLEPYKWPDGIVPYRFADSCDQQYRSAVLDAMNVLHQASCVHFIPKTPEQVEHIEFGKSELGCGSNIGYRSEQREPLEVFLDDFCVGLPGAIQHELLHVLGLFHEHTRPDRDEYVEVLWDNIEPEFRRNFVKGSWDYMETFGLPYDFGSVMHYPSYAFARPGTKETMVSRQNRTAQLGQTDGASELDLEKVRRMYKCDGLSSDN</sequence>
<dbReference type="Pfam" id="PF01400">
    <property type="entry name" value="Astacin"/>
    <property type="match status" value="1"/>
</dbReference>